<reference evidence="5 6" key="1">
    <citation type="submission" date="2015-11" db="EMBL/GenBank/DDBJ databases">
        <title>Genomic analysis of 38 Legionella species identifies large and diverse effector repertoires.</title>
        <authorList>
            <person name="Burstein D."/>
            <person name="Amaro F."/>
            <person name="Zusman T."/>
            <person name="Lifshitz Z."/>
            <person name="Cohen O."/>
            <person name="Gilbert J.A."/>
            <person name="Pupko T."/>
            <person name="Shuman H.A."/>
            <person name="Segal G."/>
        </authorList>
    </citation>
    <scope>NUCLEOTIDE SEQUENCE [LARGE SCALE GENOMIC DNA]</scope>
    <source>
        <strain evidence="5 6">ATCC 49751</strain>
    </source>
</reference>
<evidence type="ECO:0000256" key="3">
    <source>
        <dbReference type="ARBA" id="ARBA00023163"/>
    </source>
</evidence>
<dbReference type="Gene3D" id="1.10.10.60">
    <property type="entry name" value="Homeodomain-like"/>
    <property type="match status" value="2"/>
</dbReference>
<dbReference type="InterPro" id="IPR020449">
    <property type="entry name" value="Tscrpt_reg_AraC-type_HTH"/>
</dbReference>
<dbReference type="InterPro" id="IPR018060">
    <property type="entry name" value="HTH_AraC"/>
</dbReference>
<dbReference type="PANTHER" id="PTHR46796">
    <property type="entry name" value="HTH-TYPE TRANSCRIPTIONAL ACTIVATOR RHAS-RELATED"/>
    <property type="match status" value="1"/>
</dbReference>
<dbReference type="PROSITE" id="PS01124">
    <property type="entry name" value="HTH_ARAC_FAMILY_2"/>
    <property type="match status" value="1"/>
</dbReference>
<dbReference type="GO" id="GO:0003700">
    <property type="term" value="F:DNA-binding transcription factor activity"/>
    <property type="evidence" value="ECO:0007669"/>
    <property type="project" value="InterPro"/>
</dbReference>
<dbReference type="STRING" id="45067.Llan_0881"/>
<dbReference type="Proteomes" id="UP000054869">
    <property type="component" value="Unassembled WGS sequence"/>
</dbReference>
<accession>A0A0W0VUJ9</accession>
<dbReference type="OrthoDB" id="5740883at2"/>
<organism evidence="5 6">
    <name type="scientific">Legionella lansingensis</name>
    <dbReference type="NCBI Taxonomy" id="45067"/>
    <lineage>
        <taxon>Bacteria</taxon>
        <taxon>Pseudomonadati</taxon>
        <taxon>Pseudomonadota</taxon>
        <taxon>Gammaproteobacteria</taxon>
        <taxon>Legionellales</taxon>
        <taxon>Legionellaceae</taxon>
        <taxon>Legionella</taxon>
    </lineage>
</organism>
<dbReference type="CDD" id="cd07003">
    <property type="entry name" value="cupin_YobQ-like_N"/>
    <property type="match status" value="1"/>
</dbReference>
<proteinExistence type="predicted"/>
<evidence type="ECO:0000313" key="6">
    <source>
        <dbReference type="Proteomes" id="UP000054869"/>
    </source>
</evidence>
<dbReference type="Pfam" id="PF12833">
    <property type="entry name" value="HTH_18"/>
    <property type="match status" value="1"/>
</dbReference>
<dbReference type="PATRIC" id="fig|45067.4.peg.914"/>
<sequence length="243" mass="27762">MSNIISLRSYKTESASHSHEFAQIVLPIRGSLELEIEGRGSQVKDGIGAYIATNSRHCFAGSQDNLFLVADLPKQSPELKPFVYVTATVKKFICFTHSYLQTTQDPLTDYLLYQLMVNVLSPSSLLSHRSVQLAKEWIAKHLAAPMDISKLARHCCLSKSQLQRRFKEETGLGLAEYWRIKKLEYAQMLLSKAKLSIEEIAFEVGYENLSAFSRRFTKFFCMTPSQWRHMTLTAKSMRPKDKN</sequence>
<dbReference type="eggNOG" id="COG2207">
    <property type="taxonomic scope" value="Bacteria"/>
</dbReference>
<keyword evidence="6" id="KW-1185">Reference proteome</keyword>
<dbReference type="InterPro" id="IPR014710">
    <property type="entry name" value="RmlC-like_jellyroll"/>
</dbReference>
<dbReference type="AlphaFoldDB" id="A0A0W0VUJ9"/>
<dbReference type="SMART" id="SM00342">
    <property type="entry name" value="HTH_ARAC"/>
    <property type="match status" value="1"/>
</dbReference>
<dbReference type="PRINTS" id="PR00032">
    <property type="entry name" value="HTHARAC"/>
</dbReference>
<dbReference type="GO" id="GO:0043565">
    <property type="term" value="F:sequence-specific DNA binding"/>
    <property type="evidence" value="ECO:0007669"/>
    <property type="project" value="InterPro"/>
</dbReference>
<evidence type="ECO:0000256" key="2">
    <source>
        <dbReference type="ARBA" id="ARBA00023125"/>
    </source>
</evidence>
<dbReference type="InterPro" id="IPR009057">
    <property type="entry name" value="Homeodomain-like_sf"/>
</dbReference>
<dbReference type="InterPro" id="IPR050204">
    <property type="entry name" value="AraC_XylS_family_regulators"/>
</dbReference>
<evidence type="ECO:0000256" key="1">
    <source>
        <dbReference type="ARBA" id="ARBA00023015"/>
    </source>
</evidence>
<gene>
    <name evidence="5" type="ORF">Llan_0881</name>
</gene>
<protein>
    <submittedName>
        <fullName evidence="5">AraC family transcriptional regulator</fullName>
    </submittedName>
</protein>
<evidence type="ECO:0000313" key="5">
    <source>
        <dbReference type="EMBL" id="KTD23382.1"/>
    </source>
</evidence>
<name>A0A0W0VUJ9_9GAMM</name>
<comment type="caution">
    <text evidence="5">The sequence shown here is derived from an EMBL/GenBank/DDBJ whole genome shotgun (WGS) entry which is preliminary data.</text>
</comment>
<keyword evidence="2" id="KW-0238">DNA-binding</keyword>
<dbReference type="EMBL" id="LNYI01000015">
    <property type="protein sequence ID" value="KTD23382.1"/>
    <property type="molecule type" value="Genomic_DNA"/>
</dbReference>
<dbReference type="Gene3D" id="2.60.120.10">
    <property type="entry name" value="Jelly Rolls"/>
    <property type="match status" value="1"/>
</dbReference>
<keyword evidence="1" id="KW-0805">Transcription regulation</keyword>
<dbReference type="PANTHER" id="PTHR46796:SF10">
    <property type="entry name" value="TRANSCRIPTIONAL ACTIVATOR FEAR"/>
    <property type="match status" value="1"/>
</dbReference>
<feature type="domain" description="HTH araC/xylS-type" evidence="4">
    <location>
        <begin position="132"/>
        <end position="230"/>
    </location>
</feature>
<dbReference type="RefSeq" id="WP_035915678.1">
    <property type="nucleotide sequence ID" value="NZ_CAAAJD010000013.1"/>
</dbReference>
<dbReference type="SUPFAM" id="SSF46689">
    <property type="entry name" value="Homeodomain-like"/>
    <property type="match status" value="2"/>
</dbReference>
<evidence type="ECO:0000259" key="4">
    <source>
        <dbReference type="PROSITE" id="PS01124"/>
    </source>
</evidence>
<keyword evidence="3" id="KW-0804">Transcription</keyword>